<dbReference type="Proteomes" id="UP000799754">
    <property type="component" value="Unassembled WGS sequence"/>
</dbReference>
<comment type="caution">
    <text evidence="1">The sequence shown here is derived from an EMBL/GenBank/DDBJ whole genome shotgun (WGS) entry which is preliminary data.</text>
</comment>
<reference evidence="1" key="1">
    <citation type="journal article" date="2020" name="Stud. Mycol.">
        <title>101 Dothideomycetes genomes: a test case for predicting lifestyles and emergence of pathogens.</title>
        <authorList>
            <person name="Haridas S."/>
            <person name="Albert R."/>
            <person name="Binder M."/>
            <person name="Bloem J."/>
            <person name="Labutti K."/>
            <person name="Salamov A."/>
            <person name="Andreopoulos B."/>
            <person name="Baker S."/>
            <person name="Barry K."/>
            <person name="Bills G."/>
            <person name="Bluhm B."/>
            <person name="Cannon C."/>
            <person name="Castanera R."/>
            <person name="Culley D."/>
            <person name="Daum C."/>
            <person name="Ezra D."/>
            <person name="Gonzalez J."/>
            <person name="Henrissat B."/>
            <person name="Kuo A."/>
            <person name="Liang C."/>
            <person name="Lipzen A."/>
            <person name="Lutzoni F."/>
            <person name="Magnuson J."/>
            <person name="Mondo S."/>
            <person name="Nolan M."/>
            <person name="Ohm R."/>
            <person name="Pangilinan J."/>
            <person name="Park H.-J."/>
            <person name="Ramirez L."/>
            <person name="Alfaro M."/>
            <person name="Sun H."/>
            <person name="Tritt A."/>
            <person name="Yoshinaga Y."/>
            <person name="Zwiers L.-H."/>
            <person name="Turgeon B."/>
            <person name="Goodwin S."/>
            <person name="Spatafora J."/>
            <person name="Crous P."/>
            <person name="Grigoriev I."/>
        </authorList>
    </citation>
    <scope>NUCLEOTIDE SEQUENCE</scope>
    <source>
        <strain evidence="1">CBS 525.71</strain>
    </source>
</reference>
<protein>
    <submittedName>
        <fullName evidence="1">Uncharacterized protein</fullName>
    </submittedName>
</protein>
<proteinExistence type="predicted"/>
<keyword evidence="2" id="KW-1185">Reference proteome</keyword>
<accession>A0ACB6RYY5</accession>
<evidence type="ECO:0000313" key="1">
    <source>
        <dbReference type="EMBL" id="KAF2626635.1"/>
    </source>
</evidence>
<sequence length="198" mass="21634">MRSEAVESSLLLGHGASFTVTRQAVSPGPNTMIDRFDFTKLITLKMPFLPTKRRQYVVYKSPRIEFQADGRTLADVQLNESPLPNELKSQISLGIANGPQTLHDEGIIHRDLKPENTILCSEEDRILVPKLADFGFAIVKEALISPNIMLGRTRTWSASEPYSCLGASGLASTDVYSFGLVVWSFGLSGLMAGTLSAC</sequence>
<evidence type="ECO:0000313" key="2">
    <source>
        <dbReference type="Proteomes" id="UP000799754"/>
    </source>
</evidence>
<gene>
    <name evidence="1" type="ORF">BU25DRAFT_422384</name>
</gene>
<name>A0ACB6RYY5_9PLEO</name>
<organism evidence="1 2">
    <name type="scientific">Macroventuria anomochaeta</name>
    <dbReference type="NCBI Taxonomy" id="301207"/>
    <lineage>
        <taxon>Eukaryota</taxon>
        <taxon>Fungi</taxon>
        <taxon>Dikarya</taxon>
        <taxon>Ascomycota</taxon>
        <taxon>Pezizomycotina</taxon>
        <taxon>Dothideomycetes</taxon>
        <taxon>Pleosporomycetidae</taxon>
        <taxon>Pleosporales</taxon>
        <taxon>Pleosporineae</taxon>
        <taxon>Didymellaceae</taxon>
        <taxon>Macroventuria</taxon>
    </lineage>
</organism>
<dbReference type="EMBL" id="MU006720">
    <property type="protein sequence ID" value="KAF2626635.1"/>
    <property type="molecule type" value="Genomic_DNA"/>
</dbReference>